<name>A0A132NTA7_GIAIN</name>
<comment type="caution">
    <text evidence="2">The sequence shown here is derived from an EMBL/GenBank/DDBJ whole genome shotgun (WGS) entry which is preliminary data.</text>
</comment>
<dbReference type="OrthoDB" id="10253445at2759"/>
<sequence length="289" mass="32423">MLPLLIIFSIFSVIEFQPNDVRVEYSHINDTEVSIILGISSLLEQQSITIKDESLIGSDGVQYPIELSITIKPTSAIDIAVTEMEPFAPSKIVRVEDMLCGSTTLNNPCMGRKTLCCVDLYKGVNYLKCQSPTEIQYKRYEWSDISSTIGFTIRVRGSEHNEYKMLSPNHNLTAQTGNLRLAFSFRADSSVEEALSALQGNTMLRISDTESIDGLRVLLAGDTFTDTEDEWINKSSCYIETDREFNLVRDTIELSRIVGSEYSGTLLDNIIHLVGDLDMIFYLTISVNK</sequence>
<protein>
    <submittedName>
        <fullName evidence="2">Uncharacterized protein</fullName>
    </submittedName>
</protein>
<feature type="signal peptide" evidence="1">
    <location>
        <begin position="1"/>
        <end position="16"/>
    </location>
</feature>
<proteinExistence type="predicted"/>
<reference evidence="2 3" key="1">
    <citation type="journal article" date="2015" name="Mol. Biochem. Parasitol.">
        <title>Identification of polymorphic genes for use in assemblage B genotyping assays through comparative genomics of multiple assemblage B Giardia duodenalis isolates.</title>
        <authorList>
            <person name="Wielinga C."/>
            <person name="Thompson R.C."/>
            <person name="Monis P."/>
            <person name="Ryan U."/>
        </authorList>
    </citation>
    <scope>NUCLEOTIDE SEQUENCE [LARGE SCALE GENOMIC DNA]</scope>
    <source>
        <strain evidence="2 3">BAH15c1</strain>
    </source>
</reference>
<evidence type="ECO:0000313" key="3">
    <source>
        <dbReference type="Proteomes" id="UP000070089"/>
    </source>
</evidence>
<accession>A0A132NTA7</accession>
<feature type="chain" id="PRO_5007800073" evidence="1">
    <location>
        <begin position="17"/>
        <end position="289"/>
    </location>
</feature>
<keyword evidence="1" id="KW-0732">Signal</keyword>
<gene>
    <name evidence="2" type="ORF">QR46_2702</name>
</gene>
<evidence type="ECO:0000313" key="2">
    <source>
        <dbReference type="EMBL" id="KWX13286.1"/>
    </source>
</evidence>
<dbReference type="EMBL" id="JXTI01000075">
    <property type="protein sequence ID" value="KWX13286.1"/>
    <property type="molecule type" value="Genomic_DNA"/>
</dbReference>
<dbReference type="Proteomes" id="UP000070089">
    <property type="component" value="Unassembled WGS sequence"/>
</dbReference>
<evidence type="ECO:0000256" key="1">
    <source>
        <dbReference type="SAM" id="SignalP"/>
    </source>
</evidence>
<dbReference type="VEuPathDB" id="GiardiaDB:QR46_2702"/>
<dbReference type="AlphaFoldDB" id="A0A132NTA7"/>
<organism evidence="2 3">
    <name type="scientific">Giardia duodenalis assemblage B</name>
    <dbReference type="NCBI Taxonomy" id="1394984"/>
    <lineage>
        <taxon>Eukaryota</taxon>
        <taxon>Metamonada</taxon>
        <taxon>Diplomonadida</taxon>
        <taxon>Hexamitidae</taxon>
        <taxon>Giardiinae</taxon>
        <taxon>Giardia</taxon>
    </lineage>
</organism>